<evidence type="ECO:0000313" key="3">
    <source>
        <dbReference type="EMBL" id="KAK2645345.1"/>
    </source>
</evidence>
<keyword evidence="1" id="KW-0694">RNA-binding</keyword>
<evidence type="ECO:0000313" key="4">
    <source>
        <dbReference type="Proteomes" id="UP001280121"/>
    </source>
</evidence>
<sequence length="138" mass="16013">MIENARERWHDSLGCEGNQVKYNIWVFSRRKDYRENLFSVLIENLNPKVDAVCLWGVFKIFGKVSDVYLSPKKSSGRSSFSFIHFKMKEAAKRVVNKMNGMHIFGRLILSKIAPLGWKKMGWKQGVPIFMEGVIRKGE</sequence>
<dbReference type="AlphaFoldDB" id="A0AAD9WX54"/>
<dbReference type="EMBL" id="JANJYI010000006">
    <property type="protein sequence ID" value="KAK2645345.1"/>
    <property type="molecule type" value="Genomic_DNA"/>
</dbReference>
<dbReference type="Proteomes" id="UP001280121">
    <property type="component" value="Unassembled WGS sequence"/>
</dbReference>
<dbReference type="CDD" id="cd00590">
    <property type="entry name" value="RRM_SF"/>
    <property type="match status" value="1"/>
</dbReference>
<accession>A0AAD9WX54</accession>
<dbReference type="Pfam" id="PF00076">
    <property type="entry name" value="RRM_1"/>
    <property type="match status" value="1"/>
</dbReference>
<evidence type="ECO:0000259" key="2">
    <source>
        <dbReference type="PROSITE" id="PS50102"/>
    </source>
</evidence>
<organism evidence="3 4">
    <name type="scientific">Dipteronia dyeriana</name>
    <dbReference type="NCBI Taxonomy" id="168575"/>
    <lineage>
        <taxon>Eukaryota</taxon>
        <taxon>Viridiplantae</taxon>
        <taxon>Streptophyta</taxon>
        <taxon>Embryophyta</taxon>
        <taxon>Tracheophyta</taxon>
        <taxon>Spermatophyta</taxon>
        <taxon>Magnoliopsida</taxon>
        <taxon>eudicotyledons</taxon>
        <taxon>Gunneridae</taxon>
        <taxon>Pentapetalae</taxon>
        <taxon>rosids</taxon>
        <taxon>malvids</taxon>
        <taxon>Sapindales</taxon>
        <taxon>Sapindaceae</taxon>
        <taxon>Hippocastanoideae</taxon>
        <taxon>Acereae</taxon>
        <taxon>Dipteronia</taxon>
    </lineage>
</organism>
<gene>
    <name evidence="3" type="ORF">Ddye_020540</name>
</gene>
<comment type="caution">
    <text evidence="3">The sequence shown here is derived from an EMBL/GenBank/DDBJ whole genome shotgun (WGS) entry which is preliminary data.</text>
</comment>
<dbReference type="PROSITE" id="PS50102">
    <property type="entry name" value="RRM"/>
    <property type="match status" value="1"/>
</dbReference>
<feature type="domain" description="RRM" evidence="2">
    <location>
        <begin position="38"/>
        <end position="115"/>
    </location>
</feature>
<dbReference type="SUPFAM" id="SSF54928">
    <property type="entry name" value="RNA-binding domain, RBD"/>
    <property type="match status" value="1"/>
</dbReference>
<reference evidence="3" key="1">
    <citation type="journal article" date="2023" name="Plant J.">
        <title>Genome sequences and population genomics provide insights into the demographic history, inbreeding, and mutation load of two 'living fossil' tree species of Dipteronia.</title>
        <authorList>
            <person name="Feng Y."/>
            <person name="Comes H.P."/>
            <person name="Chen J."/>
            <person name="Zhu S."/>
            <person name="Lu R."/>
            <person name="Zhang X."/>
            <person name="Li P."/>
            <person name="Qiu J."/>
            <person name="Olsen K.M."/>
            <person name="Qiu Y."/>
        </authorList>
    </citation>
    <scope>NUCLEOTIDE SEQUENCE</scope>
    <source>
        <strain evidence="3">KIB01</strain>
    </source>
</reference>
<evidence type="ECO:0000256" key="1">
    <source>
        <dbReference type="PROSITE-ProRule" id="PRU00176"/>
    </source>
</evidence>
<protein>
    <recommendedName>
        <fullName evidence="2">RRM domain-containing protein</fullName>
    </recommendedName>
</protein>
<dbReference type="InterPro" id="IPR012677">
    <property type="entry name" value="Nucleotide-bd_a/b_plait_sf"/>
</dbReference>
<keyword evidence="4" id="KW-1185">Reference proteome</keyword>
<name>A0AAD9WX54_9ROSI</name>
<dbReference type="InterPro" id="IPR000504">
    <property type="entry name" value="RRM_dom"/>
</dbReference>
<proteinExistence type="predicted"/>
<dbReference type="GO" id="GO:0003723">
    <property type="term" value="F:RNA binding"/>
    <property type="evidence" value="ECO:0007669"/>
    <property type="project" value="UniProtKB-UniRule"/>
</dbReference>
<dbReference type="InterPro" id="IPR035979">
    <property type="entry name" value="RBD_domain_sf"/>
</dbReference>
<dbReference type="Gene3D" id="3.30.70.330">
    <property type="match status" value="1"/>
</dbReference>
<dbReference type="SMART" id="SM00360">
    <property type="entry name" value="RRM"/>
    <property type="match status" value="1"/>
</dbReference>